<name>A0A368G9N6_ANCCA</name>
<accession>A0A368G9N6</accession>
<feature type="signal peptide" evidence="1">
    <location>
        <begin position="1"/>
        <end position="17"/>
    </location>
</feature>
<evidence type="ECO:0000313" key="3">
    <source>
        <dbReference type="Proteomes" id="UP000252519"/>
    </source>
</evidence>
<dbReference type="OrthoDB" id="10435706at2759"/>
<gene>
    <name evidence="2" type="ORF">ANCCAN_12977</name>
</gene>
<organism evidence="2 3">
    <name type="scientific">Ancylostoma caninum</name>
    <name type="common">Dog hookworm</name>
    <dbReference type="NCBI Taxonomy" id="29170"/>
    <lineage>
        <taxon>Eukaryota</taxon>
        <taxon>Metazoa</taxon>
        <taxon>Ecdysozoa</taxon>
        <taxon>Nematoda</taxon>
        <taxon>Chromadorea</taxon>
        <taxon>Rhabditida</taxon>
        <taxon>Rhabditina</taxon>
        <taxon>Rhabditomorpha</taxon>
        <taxon>Strongyloidea</taxon>
        <taxon>Ancylostomatidae</taxon>
        <taxon>Ancylostomatinae</taxon>
        <taxon>Ancylostoma</taxon>
    </lineage>
</organism>
<comment type="caution">
    <text evidence="2">The sequence shown here is derived from an EMBL/GenBank/DDBJ whole genome shotgun (WGS) entry which is preliminary data.</text>
</comment>
<keyword evidence="3" id="KW-1185">Reference proteome</keyword>
<dbReference type="EMBL" id="JOJR01000251">
    <property type="protein sequence ID" value="RCN41091.1"/>
    <property type="molecule type" value="Genomic_DNA"/>
</dbReference>
<evidence type="ECO:0000256" key="1">
    <source>
        <dbReference type="SAM" id="SignalP"/>
    </source>
</evidence>
<dbReference type="AlphaFoldDB" id="A0A368G9N6"/>
<dbReference type="Proteomes" id="UP000252519">
    <property type="component" value="Unassembled WGS sequence"/>
</dbReference>
<sequence>MMSRGWLICGFIVLVDAAVVDWPSDKMIITPVDQRRGHDFYIRYDYRAGAKKYDHAGIAVLIDVDYISFTKFPLGYVHKTMKDDKCLTFQTPRGPQDLCGGYFLLVKDRYDDVTNENSPKFVGTYSKTTDSLSYTNDKGRRIHVSNFKRKIDNGLFSPDRYEVLCTSPRN</sequence>
<evidence type="ECO:0000313" key="2">
    <source>
        <dbReference type="EMBL" id="RCN41091.1"/>
    </source>
</evidence>
<protein>
    <submittedName>
        <fullName evidence="2">Uncharacterized protein</fullName>
    </submittedName>
</protein>
<proteinExistence type="predicted"/>
<keyword evidence="1" id="KW-0732">Signal</keyword>
<feature type="chain" id="PRO_5016826331" evidence="1">
    <location>
        <begin position="18"/>
        <end position="170"/>
    </location>
</feature>
<reference evidence="2 3" key="1">
    <citation type="submission" date="2014-10" db="EMBL/GenBank/DDBJ databases">
        <title>Draft genome of the hookworm Ancylostoma caninum.</title>
        <authorList>
            <person name="Mitreva M."/>
        </authorList>
    </citation>
    <scope>NUCLEOTIDE SEQUENCE [LARGE SCALE GENOMIC DNA]</scope>
    <source>
        <strain evidence="2 3">Baltimore</strain>
    </source>
</reference>